<reference evidence="1 2" key="1">
    <citation type="submission" date="2022-10" db="EMBL/GenBank/DDBJ databases">
        <title>Draft genome sequence of Streptomyces sp. YSPA8.</title>
        <authorList>
            <person name="Moriuchi R."/>
            <person name="Dohra H."/>
            <person name="Yamamura H."/>
            <person name="Kodani S."/>
        </authorList>
    </citation>
    <scope>NUCLEOTIDE SEQUENCE [LARGE SCALE GENOMIC DNA]</scope>
    <source>
        <strain evidence="1 2">YSPA8</strain>
    </source>
</reference>
<comment type="caution">
    <text evidence="1">The sequence shown here is derived from an EMBL/GenBank/DDBJ whole genome shotgun (WGS) entry which is preliminary data.</text>
</comment>
<dbReference type="RefSeq" id="WP_323451817.1">
    <property type="nucleotide sequence ID" value="NZ_BSBI01000026.1"/>
</dbReference>
<evidence type="ECO:0000313" key="2">
    <source>
        <dbReference type="Proteomes" id="UP001291653"/>
    </source>
</evidence>
<proteinExistence type="predicted"/>
<evidence type="ECO:0000313" key="1">
    <source>
        <dbReference type="EMBL" id="GLF99888.1"/>
    </source>
</evidence>
<dbReference type="Proteomes" id="UP001291653">
    <property type="component" value="Unassembled WGS sequence"/>
</dbReference>
<name>A0ABQ5PBE5_9ACTN</name>
<sequence length="119" mass="12750">MTRAVAEHPGAVVALGAGHTSYTDPGHPATVRAAPGRCRDVIHVLPFPDRALSPAALRHRCATDKGRSWIVDGHDFLAHRLDDPGTRGLATRTIHTGDETPARSTEHGARSTVRLLARI</sequence>
<gene>
    <name evidence="1" type="ORF">SYYSPA8_36345</name>
</gene>
<evidence type="ECO:0008006" key="3">
    <source>
        <dbReference type="Google" id="ProtNLM"/>
    </source>
</evidence>
<dbReference type="EMBL" id="BSBI01000026">
    <property type="protein sequence ID" value="GLF99888.1"/>
    <property type="molecule type" value="Genomic_DNA"/>
</dbReference>
<protein>
    <recommendedName>
        <fullName evidence="3">Class I SAM-dependent methyltransferase</fullName>
    </recommendedName>
</protein>
<accession>A0ABQ5PBE5</accession>
<organism evidence="1 2">
    <name type="scientific">Streptomyces yaizuensis</name>
    <dbReference type="NCBI Taxonomy" id="2989713"/>
    <lineage>
        <taxon>Bacteria</taxon>
        <taxon>Bacillati</taxon>
        <taxon>Actinomycetota</taxon>
        <taxon>Actinomycetes</taxon>
        <taxon>Kitasatosporales</taxon>
        <taxon>Streptomycetaceae</taxon>
        <taxon>Streptomyces</taxon>
    </lineage>
</organism>
<keyword evidence="2" id="KW-1185">Reference proteome</keyword>